<evidence type="ECO:0000313" key="21">
    <source>
        <dbReference type="Proteomes" id="UP001595776"/>
    </source>
</evidence>
<evidence type="ECO:0000256" key="16">
    <source>
        <dbReference type="ARBA" id="ARBA00048984"/>
    </source>
</evidence>
<keyword evidence="9 17" id="KW-0274">FAD</keyword>
<comment type="catalytic activity">
    <reaction evidence="16">
        <text>Hg + NADP(+) + H(+) = Hg(2+) + NADPH</text>
        <dbReference type="Rhea" id="RHEA:23856"/>
        <dbReference type="ChEBI" id="CHEBI:15378"/>
        <dbReference type="ChEBI" id="CHEBI:16170"/>
        <dbReference type="ChEBI" id="CHEBI:16793"/>
        <dbReference type="ChEBI" id="CHEBI:57783"/>
        <dbReference type="ChEBI" id="CHEBI:58349"/>
        <dbReference type="EC" id="1.16.1.1"/>
    </reaction>
</comment>
<comment type="subunit">
    <text evidence="3">Homodimer.</text>
</comment>
<dbReference type="EC" id="1.16.1.1" evidence="4"/>
<keyword evidence="13" id="KW-1015">Disulfide bond</keyword>
<reference evidence="21" key="1">
    <citation type="journal article" date="2019" name="Int. J. Syst. Evol. Microbiol.">
        <title>The Global Catalogue of Microorganisms (GCM) 10K type strain sequencing project: providing services to taxonomists for standard genome sequencing and annotation.</title>
        <authorList>
            <consortium name="The Broad Institute Genomics Platform"/>
            <consortium name="The Broad Institute Genome Sequencing Center for Infectious Disease"/>
            <person name="Wu L."/>
            <person name="Ma J."/>
        </authorList>
    </citation>
    <scope>NUCLEOTIDE SEQUENCE [LARGE SCALE GENOMIC DNA]</scope>
    <source>
        <strain evidence="21">CGMCC 1.15304</strain>
    </source>
</reference>
<comment type="similarity">
    <text evidence="2 17">Belongs to the class-I pyridine nucleotide-disulfide oxidoreductase family.</text>
</comment>
<dbReference type="InterPro" id="IPR023753">
    <property type="entry name" value="FAD/NAD-binding_dom"/>
</dbReference>
<evidence type="ECO:0000256" key="11">
    <source>
        <dbReference type="ARBA" id="ARBA00022914"/>
    </source>
</evidence>
<keyword evidence="21" id="KW-1185">Reference proteome</keyword>
<dbReference type="PROSITE" id="PS00076">
    <property type="entry name" value="PYRIDINE_REDOX_1"/>
    <property type="match status" value="1"/>
</dbReference>
<dbReference type="Pfam" id="PF02852">
    <property type="entry name" value="Pyr_redox_dim"/>
    <property type="match status" value="1"/>
</dbReference>
<evidence type="ECO:0000313" key="20">
    <source>
        <dbReference type="EMBL" id="MFC4346569.1"/>
    </source>
</evidence>
<dbReference type="SUPFAM" id="SSF55424">
    <property type="entry name" value="FAD/NAD-linked reductases, dimerisation (C-terminal) domain"/>
    <property type="match status" value="1"/>
</dbReference>
<dbReference type="InterPro" id="IPR012999">
    <property type="entry name" value="Pyr_OxRdtase_I_AS"/>
</dbReference>
<name>A0ABV8U5V1_9PROT</name>
<evidence type="ECO:0000256" key="7">
    <source>
        <dbReference type="ARBA" id="ARBA00022630"/>
    </source>
</evidence>
<evidence type="ECO:0000256" key="14">
    <source>
        <dbReference type="ARBA" id="ARBA00023284"/>
    </source>
</evidence>
<gene>
    <name evidence="20" type="primary">merA</name>
    <name evidence="20" type="ORF">ACFO5Q_01755</name>
</gene>
<evidence type="ECO:0000256" key="3">
    <source>
        <dbReference type="ARBA" id="ARBA00011738"/>
    </source>
</evidence>
<dbReference type="InterPro" id="IPR036188">
    <property type="entry name" value="FAD/NAD-bd_sf"/>
</dbReference>
<evidence type="ECO:0000256" key="4">
    <source>
        <dbReference type="ARBA" id="ARBA00012661"/>
    </source>
</evidence>
<dbReference type="Pfam" id="PF07992">
    <property type="entry name" value="Pyr_redox_2"/>
    <property type="match status" value="1"/>
</dbReference>
<dbReference type="InterPro" id="IPR021179">
    <property type="entry name" value="Mercury_reductase_MerA"/>
</dbReference>
<dbReference type="PRINTS" id="PR00368">
    <property type="entry name" value="FADPNR"/>
</dbReference>
<dbReference type="PRINTS" id="PR00411">
    <property type="entry name" value="PNDRDTASEI"/>
</dbReference>
<accession>A0ABV8U5V1</accession>
<dbReference type="Gene3D" id="3.50.50.60">
    <property type="entry name" value="FAD/NAD(P)-binding domain"/>
    <property type="match status" value="2"/>
</dbReference>
<sequence>MAFDKAAEDCCSGKGSGQKTRLMVIGAGSAGFSAAITAAEAGAEVTLVGAGTIGGTCVNVGCVPSKTMIRAVEPLYQASHASRFEGISSAAMVLNWQAVVGQKQQLVDDLRKAKYTDVLPSHPGVSYVEGKARLTADGVLVDRTLYRPDKIIIATGSSNAVPPIPGIDNVPYLDSTSALDLTALPKSTIVIGGGVIGCELGQMFARAGVKVTICCRSRLVPGMEPEISEHLARYLEEEGVRVLTGIDYQSVTEEDGTINLIYGQNGIRQTVTAETLLLAAGRRTNTEGLGLEEAGVALNDRGGIEVDSTMQTTNPMVYAAGDVTGKDMFVYMAAYGAKLAAFNAVGGEMRGYDNAAMPVVIFTDPQVASVGLTETQASRQGINVKTSLITLDHVPRYLAARDMRGLIKLVADKTSDRLIGAHILAPEGGELIQTAVMAIKAGMTTSELAQTIFPYLTGVEGLKLAAQTFDKDVSTLSCCAG</sequence>
<dbReference type="GO" id="GO:0016152">
    <property type="term" value="F:mercury (II) reductase (NADP+) activity"/>
    <property type="evidence" value="ECO:0007669"/>
    <property type="project" value="UniProtKB-EC"/>
</dbReference>
<evidence type="ECO:0000256" key="1">
    <source>
        <dbReference type="ARBA" id="ARBA00001974"/>
    </source>
</evidence>
<protein>
    <recommendedName>
        <fullName evidence="5">Mercuric reductase</fullName>
        <ecNumber evidence="4">1.16.1.1</ecNumber>
    </recommendedName>
    <alternativeName>
        <fullName evidence="15">Hg(II) reductase</fullName>
    </alternativeName>
</protein>
<comment type="caution">
    <text evidence="20">The sequence shown here is derived from an EMBL/GenBank/DDBJ whole genome shotgun (WGS) entry which is preliminary data.</text>
</comment>
<evidence type="ECO:0000256" key="13">
    <source>
        <dbReference type="ARBA" id="ARBA00023157"/>
    </source>
</evidence>
<keyword evidence="10" id="KW-0521">NADP</keyword>
<evidence type="ECO:0000256" key="9">
    <source>
        <dbReference type="ARBA" id="ARBA00022827"/>
    </source>
</evidence>
<keyword evidence="11" id="KW-0476">Mercury</keyword>
<evidence type="ECO:0000256" key="6">
    <source>
        <dbReference type="ARBA" id="ARBA00022466"/>
    </source>
</evidence>
<organism evidence="20 21">
    <name type="scientific">Kordiimonas lipolytica</name>
    <dbReference type="NCBI Taxonomy" id="1662421"/>
    <lineage>
        <taxon>Bacteria</taxon>
        <taxon>Pseudomonadati</taxon>
        <taxon>Pseudomonadota</taxon>
        <taxon>Alphaproteobacteria</taxon>
        <taxon>Kordiimonadales</taxon>
        <taxon>Kordiimonadaceae</taxon>
        <taxon>Kordiimonas</taxon>
    </lineage>
</organism>
<keyword evidence="6" id="KW-0475">Mercuric resistance</keyword>
<dbReference type="InterPro" id="IPR004099">
    <property type="entry name" value="Pyr_nucl-diS_OxRdtase_dimer"/>
</dbReference>
<keyword evidence="7 17" id="KW-0285">Flavoprotein</keyword>
<dbReference type="PANTHER" id="PTHR43014:SF4">
    <property type="entry name" value="PYRIDINE NUCLEOTIDE-DISULFIDE OXIDOREDUCTASE RCLA-RELATED"/>
    <property type="match status" value="1"/>
</dbReference>
<keyword evidence="8" id="KW-0479">Metal-binding</keyword>
<keyword evidence="12 17" id="KW-0560">Oxidoreductase</keyword>
<evidence type="ECO:0000256" key="12">
    <source>
        <dbReference type="ARBA" id="ARBA00023002"/>
    </source>
</evidence>
<dbReference type="PIRSF" id="PIRSF000350">
    <property type="entry name" value="Mercury_reductase_MerA"/>
    <property type="match status" value="1"/>
</dbReference>
<evidence type="ECO:0000256" key="10">
    <source>
        <dbReference type="ARBA" id="ARBA00022857"/>
    </source>
</evidence>
<dbReference type="NCBIfam" id="TIGR02053">
    <property type="entry name" value="MerA"/>
    <property type="match status" value="1"/>
</dbReference>
<evidence type="ECO:0000256" key="8">
    <source>
        <dbReference type="ARBA" id="ARBA00022723"/>
    </source>
</evidence>
<evidence type="ECO:0000256" key="5">
    <source>
        <dbReference type="ARBA" id="ARBA00014791"/>
    </source>
</evidence>
<dbReference type="RefSeq" id="WP_082719995.1">
    <property type="nucleotide sequence ID" value="NZ_JBHSCR010000001.1"/>
</dbReference>
<dbReference type="PANTHER" id="PTHR43014">
    <property type="entry name" value="MERCURIC REDUCTASE"/>
    <property type="match status" value="1"/>
</dbReference>
<evidence type="ECO:0000256" key="15">
    <source>
        <dbReference type="ARBA" id="ARBA00031725"/>
    </source>
</evidence>
<dbReference type="InterPro" id="IPR001100">
    <property type="entry name" value="Pyr_nuc-diS_OxRdtase"/>
</dbReference>
<dbReference type="EMBL" id="JBHSCR010000001">
    <property type="protein sequence ID" value="MFC4346569.1"/>
    <property type="molecule type" value="Genomic_DNA"/>
</dbReference>
<evidence type="ECO:0000259" key="18">
    <source>
        <dbReference type="Pfam" id="PF02852"/>
    </source>
</evidence>
<dbReference type="Gene3D" id="3.30.390.30">
    <property type="match status" value="1"/>
</dbReference>
<feature type="domain" description="Pyridine nucleotide-disulphide oxidoreductase dimerisation" evidence="18">
    <location>
        <begin position="357"/>
        <end position="465"/>
    </location>
</feature>
<dbReference type="SUPFAM" id="SSF51905">
    <property type="entry name" value="FAD/NAD(P)-binding domain"/>
    <property type="match status" value="1"/>
</dbReference>
<keyword evidence="14 17" id="KW-0676">Redox-active center</keyword>
<dbReference type="Proteomes" id="UP001595776">
    <property type="component" value="Unassembled WGS sequence"/>
</dbReference>
<evidence type="ECO:0000256" key="2">
    <source>
        <dbReference type="ARBA" id="ARBA00007532"/>
    </source>
</evidence>
<evidence type="ECO:0000256" key="17">
    <source>
        <dbReference type="RuleBase" id="RU003691"/>
    </source>
</evidence>
<feature type="domain" description="FAD/NAD(P)-binding" evidence="19">
    <location>
        <begin position="21"/>
        <end position="334"/>
    </location>
</feature>
<evidence type="ECO:0000259" key="19">
    <source>
        <dbReference type="Pfam" id="PF07992"/>
    </source>
</evidence>
<dbReference type="InterPro" id="IPR016156">
    <property type="entry name" value="FAD/NAD-linked_Rdtase_dimer_sf"/>
</dbReference>
<comment type="cofactor">
    <cofactor evidence="1">
        <name>FAD</name>
        <dbReference type="ChEBI" id="CHEBI:57692"/>
    </cofactor>
</comment>
<proteinExistence type="inferred from homology"/>